<name>A0ABD2L0S0_9BILA</name>
<gene>
    <name evidence="2" type="ORF">niasHT_016450</name>
    <name evidence="3" type="ORF">niasHT_016451</name>
</gene>
<evidence type="ECO:0000256" key="1">
    <source>
        <dbReference type="SAM" id="MobiDB-lite"/>
    </source>
</evidence>
<feature type="region of interest" description="Disordered" evidence="1">
    <location>
        <begin position="1"/>
        <end position="59"/>
    </location>
</feature>
<organism evidence="2 4">
    <name type="scientific">Heterodera trifolii</name>
    <dbReference type="NCBI Taxonomy" id="157864"/>
    <lineage>
        <taxon>Eukaryota</taxon>
        <taxon>Metazoa</taxon>
        <taxon>Ecdysozoa</taxon>
        <taxon>Nematoda</taxon>
        <taxon>Chromadorea</taxon>
        <taxon>Rhabditida</taxon>
        <taxon>Tylenchina</taxon>
        <taxon>Tylenchomorpha</taxon>
        <taxon>Tylenchoidea</taxon>
        <taxon>Heteroderidae</taxon>
        <taxon>Heteroderinae</taxon>
        <taxon>Heterodera</taxon>
    </lineage>
</organism>
<proteinExistence type="predicted"/>
<reference evidence="2 4" key="1">
    <citation type="submission" date="2024-10" db="EMBL/GenBank/DDBJ databases">
        <authorList>
            <person name="Kim D."/>
        </authorList>
    </citation>
    <scope>NUCLEOTIDE SEQUENCE [LARGE SCALE GENOMIC DNA]</scope>
    <source>
        <strain evidence="2">BH-2024</strain>
    </source>
</reference>
<dbReference type="EMBL" id="JBICBT010000584">
    <property type="protein sequence ID" value="KAL3108803.1"/>
    <property type="molecule type" value="Genomic_DNA"/>
</dbReference>
<accession>A0ABD2L0S0</accession>
<dbReference type="Proteomes" id="UP001620626">
    <property type="component" value="Unassembled WGS sequence"/>
</dbReference>
<comment type="caution">
    <text evidence="2">The sequence shown here is derived from an EMBL/GenBank/DDBJ whole genome shotgun (WGS) entry which is preliminary data.</text>
</comment>
<dbReference type="EMBL" id="JBICBT010000584">
    <property type="protein sequence ID" value="KAL3108804.1"/>
    <property type="molecule type" value="Genomic_DNA"/>
</dbReference>
<evidence type="ECO:0000313" key="4">
    <source>
        <dbReference type="Proteomes" id="UP001620626"/>
    </source>
</evidence>
<evidence type="ECO:0000313" key="3">
    <source>
        <dbReference type="EMBL" id="KAL3108804.1"/>
    </source>
</evidence>
<protein>
    <submittedName>
        <fullName evidence="2">Uncharacterized protein</fullName>
    </submittedName>
</protein>
<evidence type="ECO:0000313" key="2">
    <source>
        <dbReference type="EMBL" id="KAL3108803.1"/>
    </source>
</evidence>
<dbReference type="AlphaFoldDB" id="A0ABD2L0S0"/>
<sequence length="120" mass="12843">MAKWRNAKIGQRKGKSEEWPNGKCQNWSKQGEKGEKQEGPNGGAPKLQRHRGGRGTVNGRFVVGGRVDWLVEPGQAGGGQQMDGVAGQNIEQFEPGQAGGGQQMEGVVAGPNIEQFVPFC</sequence>
<keyword evidence="4" id="KW-1185">Reference proteome</keyword>